<dbReference type="SMART" id="SM00966">
    <property type="entry name" value="SpoVT_AbrB"/>
    <property type="match status" value="1"/>
</dbReference>
<sequence>MTMLTKIGNSQGIRIPKALIKEAQLENVEIDLEVVENGLLLKPVKKTAREDWGKSIKKVIEKNKNKKDDGILEDFLNDSDLEDYEW</sequence>
<name>A0AAE7E7I4_9BACT</name>
<dbReference type="KEGG" id="adz:ADFLV_2102"/>
<dbReference type="AlphaFoldDB" id="A0AAE7E7I4"/>
<evidence type="ECO:0000313" key="3">
    <source>
        <dbReference type="Proteomes" id="UP000503313"/>
    </source>
</evidence>
<evidence type="ECO:0000313" key="2">
    <source>
        <dbReference type="EMBL" id="QKF78111.1"/>
    </source>
</evidence>
<dbReference type="Gene3D" id="2.10.260.10">
    <property type="match status" value="1"/>
</dbReference>
<proteinExistence type="predicted"/>
<dbReference type="SUPFAM" id="SSF89447">
    <property type="entry name" value="AbrB/MazE/MraZ-like"/>
    <property type="match status" value="1"/>
</dbReference>
<dbReference type="InterPro" id="IPR037914">
    <property type="entry name" value="SpoVT-AbrB_sf"/>
</dbReference>
<dbReference type="InterPro" id="IPR007159">
    <property type="entry name" value="SpoVT-AbrB_dom"/>
</dbReference>
<dbReference type="EMBL" id="CP053835">
    <property type="protein sequence ID" value="QKF78111.1"/>
    <property type="molecule type" value="Genomic_DNA"/>
</dbReference>
<dbReference type="GO" id="GO:0003677">
    <property type="term" value="F:DNA binding"/>
    <property type="evidence" value="ECO:0007669"/>
    <property type="project" value="InterPro"/>
</dbReference>
<dbReference type="Pfam" id="PF04014">
    <property type="entry name" value="MazE_antitoxin"/>
    <property type="match status" value="1"/>
</dbReference>
<organism evidence="2 3">
    <name type="scientific">Arcobacter defluvii</name>
    <dbReference type="NCBI Taxonomy" id="873191"/>
    <lineage>
        <taxon>Bacteria</taxon>
        <taxon>Pseudomonadati</taxon>
        <taxon>Campylobacterota</taxon>
        <taxon>Epsilonproteobacteria</taxon>
        <taxon>Campylobacterales</taxon>
        <taxon>Arcobacteraceae</taxon>
        <taxon>Arcobacter</taxon>
    </lineage>
</organism>
<dbReference type="RefSeq" id="WP_129011188.1">
    <property type="nucleotide sequence ID" value="NZ_CP053835.1"/>
</dbReference>
<dbReference type="Proteomes" id="UP000503313">
    <property type="component" value="Chromosome"/>
</dbReference>
<gene>
    <name evidence="2" type="ORF">ADFLV_2102</name>
</gene>
<protein>
    <submittedName>
        <fullName evidence="2">Toxin-antitoxin system, antitoxin component, MazE family</fullName>
    </submittedName>
</protein>
<keyword evidence="3" id="KW-1185">Reference proteome</keyword>
<reference evidence="2 3" key="1">
    <citation type="submission" date="2020-05" db="EMBL/GenBank/DDBJ databases">
        <title>Complete genome sequencing of Campylobacter and Arcobacter type strains.</title>
        <authorList>
            <person name="Miller W.G."/>
            <person name="Yee E."/>
        </authorList>
    </citation>
    <scope>NUCLEOTIDE SEQUENCE [LARGE SCALE GENOMIC DNA]</scope>
    <source>
        <strain evidence="2 3">LMG 25694</strain>
    </source>
</reference>
<accession>A0AAE7E7I4</accession>
<evidence type="ECO:0000259" key="1">
    <source>
        <dbReference type="SMART" id="SM00966"/>
    </source>
</evidence>
<feature type="domain" description="SpoVT-AbrB" evidence="1">
    <location>
        <begin position="5"/>
        <end position="49"/>
    </location>
</feature>